<dbReference type="EMBL" id="JAKLTN010000001">
    <property type="protein sequence ID" value="MCG2576874.1"/>
    <property type="molecule type" value="Genomic_DNA"/>
</dbReference>
<keyword evidence="2" id="KW-1185">Reference proteome</keyword>
<evidence type="ECO:0000313" key="2">
    <source>
        <dbReference type="Proteomes" id="UP001165384"/>
    </source>
</evidence>
<protein>
    <submittedName>
        <fullName evidence="1">Uncharacterized protein</fullName>
    </submittedName>
</protein>
<comment type="caution">
    <text evidence="1">The sequence shown here is derived from an EMBL/GenBank/DDBJ whole genome shotgun (WGS) entry which is preliminary data.</text>
</comment>
<reference evidence="1" key="1">
    <citation type="submission" date="2022-01" db="EMBL/GenBank/DDBJ databases">
        <authorList>
            <person name="Jo J.-H."/>
            <person name="Im W.-T."/>
        </authorList>
    </citation>
    <scope>NUCLEOTIDE SEQUENCE</scope>
    <source>
        <strain evidence="1">XY25</strain>
    </source>
</reference>
<accession>A0ABS9K127</accession>
<dbReference type="RefSeq" id="WP_275709250.1">
    <property type="nucleotide sequence ID" value="NZ_JAKLTN010000001.1"/>
</dbReference>
<gene>
    <name evidence="1" type="ORF">LZ012_07690</name>
</gene>
<sequence>MDLEPGMVLARPVFGRSGQQLSMHLAVGSSITASTISQLITKGVECVAVARQAPADEAGRAEAVARYESRLHEIFGADPDENCGPLLAALLAEGPGTC</sequence>
<proteinExistence type="predicted"/>
<dbReference type="Proteomes" id="UP001165384">
    <property type="component" value="Unassembled WGS sequence"/>
</dbReference>
<organism evidence="1 2">
    <name type="scientific">Dechloromonas hankyongensis</name>
    <dbReference type="NCBI Taxonomy" id="2908002"/>
    <lineage>
        <taxon>Bacteria</taxon>
        <taxon>Pseudomonadati</taxon>
        <taxon>Pseudomonadota</taxon>
        <taxon>Betaproteobacteria</taxon>
        <taxon>Rhodocyclales</taxon>
        <taxon>Azonexaceae</taxon>
        <taxon>Dechloromonas</taxon>
    </lineage>
</organism>
<name>A0ABS9K127_9RHOO</name>
<evidence type="ECO:0000313" key="1">
    <source>
        <dbReference type="EMBL" id="MCG2576874.1"/>
    </source>
</evidence>